<comment type="caution">
    <text evidence="3">The sequence shown here is derived from an EMBL/GenBank/DDBJ whole genome shotgun (WGS) entry which is preliminary data.</text>
</comment>
<dbReference type="AlphaFoldDB" id="A0A3A8QJY9"/>
<feature type="chain" id="PRO_5017244898" evidence="2">
    <location>
        <begin position="29"/>
        <end position="356"/>
    </location>
</feature>
<organism evidence="3 4">
    <name type="scientific">Corallococcus interemptor</name>
    <dbReference type="NCBI Taxonomy" id="2316720"/>
    <lineage>
        <taxon>Bacteria</taxon>
        <taxon>Pseudomonadati</taxon>
        <taxon>Myxococcota</taxon>
        <taxon>Myxococcia</taxon>
        <taxon>Myxococcales</taxon>
        <taxon>Cystobacterineae</taxon>
        <taxon>Myxococcaceae</taxon>
        <taxon>Corallococcus</taxon>
    </lineage>
</organism>
<evidence type="ECO:0000256" key="1">
    <source>
        <dbReference type="SAM" id="MobiDB-lite"/>
    </source>
</evidence>
<dbReference type="EMBL" id="RAWM01000036">
    <property type="protein sequence ID" value="RKH69079.1"/>
    <property type="molecule type" value="Genomic_DNA"/>
</dbReference>
<feature type="signal peptide" evidence="2">
    <location>
        <begin position="1"/>
        <end position="28"/>
    </location>
</feature>
<keyword evidence="2" id="KW-0732">Signal</keyword>
<evidence type="ECO:0000256" key="2">
    <source>
        <dbReference type="SAM" id="SignalP"/>
    </source>
</evidence>
<protein>
    <submittedName>
        <fullName evidence="3">Uncharacterized protein</fullName>
    </submittedName>
</protein>
<evidence type="ECO:0000313" key="3">
    <source>
        <dbReference type="EMBL" id="RKH69079.1"/>
    </source>
</evidence>
<feature type="region of interest" description="Disordered" evidence="1">
    <location>
        <begin position="331"/>
        <end position="356"/>
    </location>
</feature>
<proteinExistence type="predicted"/>
<accession>A0A3A8QJY9</accession>
<evidence type="ECO:0000313" key="4">
    <source>
        <dbReference type="Proteomes" id="UP000282656"/>
    </source>
</evidence>
<sequence length="356" mass="38513">MKRSVRAVTIATLTSNAFLFGFSLEARADSPEIRASIGVTDNTFQGPPAKVKIESVRVRVGNGIDGAVRWVQDQAIDVQIDRALGDAFPRIKDVLSRAAPGSGYLIDIQVYTHSEGQKVFQGPIELGLGPSPADAYALSQKKGGVHTAPPAGLLIDREASFMVWCDLEGGTLSYRRAWRDSVRDEGERKLQAEHQAKVVAEVRRISALAMAVAEKAKAEEMKQAQAAVAFAAMEATKAAEVRRQAEMARLAQQQAADTATQFNMTSELARQAAQAQEFAAQMARQQAAADAARQVQAQAEFDAWAQRQRDEIARQQAEQLRLQQERMNSLWSRPTVGAGGSGGSLTPGPAPSYLLP</sequence>
<name>A0A3A8QJY9_9BACT</name>
<gene>
    <name evidence="3" type="ORF">D7X96_15990</name>
</gene>
<dbReference type="RefSeq" id="WP_121770115.1">
    <property type="nucleotide sequence ID" value="NZ_RAWM01000036.1"/>
</dbReference>
<reference evidence="4" key="1">
    <citation type="submission" date="2018-09" db="EMBL/GenBank/DDBJ databases">
        <authorList>
            <person name="Livingstone P.G."/>
            <person name="Whitworth D.E."/>
        </authorList>
    </citation>
    <scope>NUCLEOTIDE SEQUENCE [LARGE SCALE GENOMIC DNA]</scope>
    <source>
        <strain evidence="4">AB047A</strain>
    </source>
</reference>
<keyword evidence="4" id="KW-1185">Reference proteome</keyword>
<dbReference type="Proteomes" id="UP000282656">
    <property type="component" value="Unassembled WGS sequence"/>
</dbReference>